<evidence type="ECO:0000313" key="16">
    <source>
        <dbReference type="Proteomes" id="UP000321562"/>
    </source>
</evidence>
<dbReference type="Proteomes" id="UP000321562">
    <property type="component" value="Unassembled WGS sequence"/>
</dbReference>
<evidence type="ECO:0000256" key="2">
    <source>
        <dbReference type="ARBA" id="ARBA00022448"/>
    </source>
</evidence>
<evidence type="ECO:0000256" key="1">
    <source>
        <dbReference type="ARBA" id="ARBA00004571"/>
    </source>
</evidence>
<evidence type="ECO:0000256" key="12">
    <source>
        <dbReference type="SAM" id="SignalP"/>
    </source>
</evidence>
<dbReference type="EMBL" id="VOPL01000005">
    <property type="protein sequence ID" value="TXB68195.1"/>
    <property type="molecule type" value="Genomic_DNA"/>
</dbReference>
<sequence>MPMRLALFLLTSALPVTVLAQQTDTFNLGTIYLDAGLSPIDARSYGRANTVITGQQMQERGIATVQDALRQVPGLSVGATGESNTQIRIRGAEGNHTLVLIDGIRAQAGDQEYYFSGLSAANIERIEVLRGPQSVFFGADASAGVINIITDSGAEGSQARAGVEYGDGWSGYAHVSRRTTRGGVALNFSRRNDHGYDISGSGGEDDGLRASSIQLSGDYQLTDALRAGLHLRRVDEEYDYDASNWAATSADDYLIDSDARADREERTGQLWLEAETLGGRLTHRLSYDQTRYRFDDHQWSEAEARTELWKYRALYGIDGRADDASQSIAFGLERRKDENSLSDEQRRRSTSAIMEYRAALASGLDLQLGLRHDDNDVFNDATTWSLGVSYQLPNAPLRLHASAGTGVVNPSYLELFGGYGYAGNPNLTPEENRGFDLGAEATLLDGRAVVDVTYFNERLENEITFSSVTLPDGTNYYNQRGTSRREGVEISGDYQATDDLSLGASYTYLDAKNPDGSVELRRPRHQLGLNATLLFAEGRGSISGDVVHSSGSYDAESWGSYSVKELPSYTVVNVASGYDLTDRVRLTGRVTNLLDEDYSDAWGYPARGRAAYLGLHAKW</sequence>
<proteinExistence type="inferred from homology"/>
<keyword evidence="7 11" id="KW-0798">TonB box</keyword>
<keyword evidence="8 10" id="KW-0472">Membrane</keyword>
<dbReference type="PROSITE" id="PS52016">
    <property type="entry name" value="TONB_DEPENDENT_REC_3"/>
    <property type="match status" value="1"/>
</dbReference>
<dbReference type="AlphaFoldDB" id="A0A5C6S1W0"/>
<keyword evidence="9 10" id="KW-0998">Cell outer membrane</keyword>
<dbReference type="Pfam" id="PF07715">
    <property type="entry name" value="Plug"/>
    <property type="match status" value="1"/>
</dbReference>
<dbReference type="Pfam" id="PF00593">
    <property type="entry name" value="TonB_dep_Rec_b-barrel"/>
    <property type="match status" value="1"/>
</dbReference>
<evidence type="ECO:0000256" key="10">
    <source>
        <dbReference type="PROSITE-ProRule" id="PRU01360"/>
    </source>
</evidence>
<name>A0A5C6S1W0_9RHOB</name>
<feature type="domain" description="TonB-dependent receptor-like beta-barrel" evidence="13">
    <location>
        <begin position="168"/>
        <end position="593"/>
    </location>
</feature>
<organism evidence="15 16">
    <name type="scientific">Paracoccus aurantiacus</name>
    <dbReference type="NCBI Taxonomy" id="2599412"/>
    <lineage>
        <taxon>Bacteria</taxon>
        <taxon>Pseudomonadati</taxon>
        <taxon>Pseudomonadota</taxon>
        <taxon>Alphaproteobacteria</taxon>
        <taxon>Rhodobacterales</taxon>
        <taxon>Paracoccaceae</taxon>
        <taxon>Paracoccus</taxon>
    </lineage>
</organism>
<protein>
    <submittedName>
        <fullName evidence="15">TonB-dependent receptor</fullName>
    </submittedName>
</protein>
<keyword evidence="6" id="KW-0406">Ion transport</keyword>
<evidence type="ECO:0000313" key="15">
    <source>
        <dbReference type="EMBL" id="TXB68195.1"/>
    </source>
</evidence>
<dbReference type="InterPro" id="IPR000531">
    <property type="entry name" value="Beta-barrel_TonB"/>
</dbReference>
<dbReference type="PANTHER" id="PTHR30069">
    <property type="entry name" value="TONB-DEPENDENT OUTER MEMBRANE RECEPTOR"/>
    <property type="match status" value="1"/>
</dbReference>
<comment type="similarity">
    <text evidence="10 11">Belongs to the TonB-dependent receptor family.</text>
</comment>
<keyword evidence="3 10" id="KW-1134">Transmembrane beta strand</keyword>
<dbReference type="InterPro" id="IPR012910">
    <property type="entry name" value="Plug_dom"/>
</dbReference>
<feature type="domain" description="TonB-dependent receptor plug" evidence="14">
    <location>
        <begin position="43"/>
        <end position="145"/>
    </location>
</feature>
<keyword evidence="15" id="KW-0675">Receptor</keyword>
<dbReference type="Gene3D" id="2.170.130.10">
    <property type="entry name" value="TonB-dependent receptor, plug domain"/>
    <property type="match status" value="1"/>
</dbReference>
<evidence type="ECO:0000259" key="14">
    <source>
        <dbReference type="Pfam" id="PF07715"/>
    </source>
</evidence>
<dbReference type="InterPro" id="IPR037066">
    <property type="entry name" value="Plug_dom_sf"/>
</dbReference>
<evidence type="ECO:0000256" key="5">
    <source>
        <dbReference type="ARBA" id="ARBA00022729"/>
    </source>
</evidence>
<keyword evidence="16" id="KW-1185">Reference proteome</keyword>
<evidence type="ECO:0000256" key="7">
    <source>
        <dbReference type="ARBA" id="ARBA00023077"/>
    </source>
</evidence>
<dbReference type="Gene3D" id="2.40.170.20">
    <property type="entry name" value="TonB-dependent receptor, beta-barrel domain"/>
    <property type="match status" value="1"/>
</dbReference>
<reference evidence="15 16" key="1">
    <citation type="submission" date="2019-08" db="EMBL/GenBank/DDBJ databases">
        <authorList>
            <person name="Ye J."/>
        </authorList>
    </citation>
    <scope>NUCLEOTIDE SEQUENCE [LARGE SCALE GENOMIC DNA]</scope>
    <source>
        <strain evidence="15 16">TK008</strain>
    </source>
</reference>
<dbReference type="GO" id="GO:0044718">
    <property type="term" value="P:siderophore transmembrane transport"/>
    <property type="evidence" value="ECO:0007669"/>
    <property type="project" value="TreeGrafter"/>
</dbReference>
<dbReference type="InterPro" id="IPR036942">
    <property type="entry name" value="Beta-barrel_TonB_sf"/>
</dbReference>
<comment type="subcellular location">
    <subcellularLocation>
        <location evidence="1 10">Cell outer membrane</location>
        <topology evidence="1 10">Multi-pass membrane protein</topology>
    </subcellularLocation>
</comment>
<dbReference type="GO" id="GO:0015344">
    <property type="term" value="F:siderophore uptake transmembrane transporter activity"/>
    <property type="evidence" value="ECO:0007669"/>
    <property type="project" value="TreeGrafter"/>
</dbReference>
<evidence type="ECO:0000256" key="3">
    <source>
        <dbReference type="ARBA" id="ARBA00022452"/>
    </source>
</evidence>
<feature type="signal peptide" evidence="12">
    <location>
        <begin position="1"/>
        <end position="20"/>
    </location>
</feature>
<feature type="chain" id="PRO_5023061517" evidence="12">
    <location>
        <begin position="21"/>
        <end position="619"/>
    </location>
</feature>
<evidence type="ECO:0000256" key="6">
    <source>
        <dbReference type="ARBA" id="ARBA00023065"/>
    </source>
</evidence>
<dbReference type="InterPro" id="IPR039426">
    <property type="entry name" value="TonB-dep_rcpt-like"/>
</dbReference>
<dbReference type="CDD" id="cd01347">
    <property type="entry name" value="ligand_gated_channel"/>
    <property type="match status" value="1"/>
</dbReference>
<evidence type="ECO:0000259" key="13">
    <source>
        <dbReference type="Pfam" id="PF00593"/>
    </source>
</evidence>
<accession>A0A5C6S1W0</accession>
<evidence type="ECO:0000256" key="9">
    <source>
        <dbReference type="ARBA" id="ARBA00023237"/>
    </source>
</evidence>
<dbReference type="OrthoDB" id="9760333at2"/>
<evidence type="ECO:0000256" key="8">
    <source>
        <dbReference type="ARBA" id="ARBA00023136"/>
    </source>
</evidence>
<dbReference type="SUPFAM" id="SSF56935">
    <property type="entry name" value="Porins"/>
    <property type="match status" value="1"/>
</dbReference>
<dbReference type="GO" id="GO:0009279">
    <property type="term" value="C:cell outer membrane"/>
    <property type="evidence" value="ECO:0007669"/>
    <property type="project" value="UniProtKB-SubCell"/>
</dbReference>
<keyword evidence="5 12" id="KW-0732">Signal</keyword>
<gene>
    <name evidence="15" type="ORF">FQV27_13520</name>
</gene>
<keyword evidence="2 10" id="KW-0813">Transport</keyword>
<comment type="caution">
    <text evidence="15">The sequence shown here is derived from an EMBL/GenBank/DDBJ whole genome shotgun (WGS) entry which is preliminary data.</text>
</comment>
<evidence type="ECO:0000256" key="11">
    <source>
        <dbReference type="RuleBase" id="RU003357"/>
    </source>
</evidence>
<keyword evidence="4 10" id="KW-0812">Transmembrane</keyword>
<dbReference type="PANTHER" id="PTHR30069:SF53">
    <property type="entry name" value="COLICIN I RECEPTOR-RELATED"/>
    <property type="match status" value="1"/>
</dbReference>
<evidence type="ECO:0000256" key="4">
    <source>
        <dbReference type="ARBA" id="ARBA00022692"/>
    </source>
</evidence>